<evidence type="ECO:0000256" key="1">
    <source>
        <dbReference type="ARBA" id="ARBA00023002"/>
    </source>
</evidence>
<gene>
    <name evidence="2" type="ORF">RRG08_048433</name>
</gene>
<evidence type="ECO:0008006" key="4">
    <source>
        <dbReference type="Google" id="ProtNLM"/>
    </source>
</evidence>
<dbReference type="Proteomes" id="UP001283361">
    <property type="component" value="Unassembled WGS sequence"/>
</dbReference>
<comment type="caution">
    <text evidence="2">The sequence shown here is derived from an EMBL/GenBank/DDBJ whole genome shotgun (WGS) entry which is preliminary data.</text>
</comment>
<dbReference type="PANTHER" id="PTHR43157:SF31">
    <property type="entry name" value="PHOSPHATIDYLINOSITOL-GLYCAN BIOSYNTHESIS CLASS F PROTEIN"/>
    <property type="match status" value="1"/>
</dbReference>
<dbReference type="AlphaFoldDB" id="A0AAE1BAI3"/>
<dbReference type="SUPFAM" id="SSF51735">
    <property type="entry name" value="NAD(P)-binding Rossmann-fold domains"/>
    <property type="match status" value="1"/>
</dbReference>
<dbReference type="Gene3D" id="3.40.50.720">
    <property type="entry name" value="NAD(P)-binding Rossmann-like Domain"/>
    <property type="match status" value="1"/>
</dbReference>
<name>A0AAE1BAI3_9GAST</name>
<dbReference type="Pfam" id="PF00106">
    <property type="entry name" value="adh_short"/>
    <property type="match status" value="1"/>
</dbReference>
<evidence type="ECO:0000313" key="3">
    <source>
        <dbReference type="Proteomes" id="UP001283361"/>
    </source>
</evidence>
<dbReference type="InterPro" id="IPR036291">
    <property type="entry name" value="NAD(P)-bd_dom_sf"/>
</dbReference>
<dbReference type="EMBL" id="JAWDGP010000283">
    <property type="protein sequence ID" value="KAK3801846.1"/>
    <property type="molecule type" value="Genomic_DNA"/>
</dbReference>
<evidence type="ECO:0000313" key="2">
    <source>
        <dbReference type="EMBL" id="KAK3801846.1"/>
    </source>
</evidence>
<dbReference type="PRINTS" id="PR00081">
    <property type="entry name" value="GDHRDH"/>
</dbReference>
<protein>
    <recommendedName>
        <fullName evidence="4">Retinol dehydrogenase 13</fullName>
    </recommendedName>
</protein>
<keyword evidence="1" id="KW-0560">Oxidoreductase</keyword>
<reference evidence="2" key="1">
    <citation type="journal article" date="2023" name="G3 (Bethesda)">
        <title>A reference genome for the long-term kleptoplast-retaining sea slug Elysia crispata morphotype clarki.</title>
        <authorList>
            <person name="Eastman K.E."/>
            <person name="Pendleton A.L."/>
            <person name="Shaikh M.A."/>
            <person name="Suttiyut T."/>
            <person name="Ogas R."/>
            <person name="Tomko P."/>
            <person name="Gavelis G."/>
            <person name="Widhalm J.R."/>
            <person name="Wisecaver J.H."/>
        </authorList>
    </citation>
    <scope>NUCLEOTIDE SEQUENCE</scope>
    <source>
        <strain evidence="2">ECLA1</strain>
    </source>
</reference>
<dbReference type="GO" id="GO:0016491">
    <property type="term" value="F:oxidoreductase activity"/>
    <property type="evidence" value="ECO:0007669"/>
    <property type="project" value="UniProtKB-KW"/>
</dbReference>
<accession>A0AAE1BAI3</accession>
<organism evidence="2 3">
    <name type="scientific">Elysia crispata</name>
    <name type="common">lettuce slug</name>
    <dbReference type="NCBI Taxonomy" id="231223"/>
    <lineage>
        <taxon>Eukaryota</taxon>
        <taxon>Metazoa</taxon>
        <taxon>Spiralia</taxon>
        <taxon>Lophotrochozoa</taxon>
        <taxon>Mollusca</taxon>
        <taxon>Gastropoda</taxon>
        <taxon>Heterobranchia</taxon>
        <taxon>Euthyneura</taxon>
        <taxon>Panpulmonata</taxon>
        <taxon>Sacoglossa</taxon>
        <taxon>Placobranchoidea</taxon>
        <taxon>Plakobranchidae</taxon>
        <taxon>Elysia</taxon>
    </lineage>
</organism>
<dbReference type="NCBIfam" id="NF004846">
    <property type="entry name" value="PRK06197.1"/>
    <property type="match status" value="1"/>
</dbReference>
<keyword evidence="3" id="KW-1185">Reference proteome</keyword>
<dbReference type="InterPro" id="IPR002347">
    <property type="entry name" value="SDR_fam"/>
</dbReference>
<dbReference type="PANTHER" id="PTHR43157">
    <property type="entry name" value="PHOSPHATIDYLINOSITOL-GLYCAN BIOSYNTHESIS CLASS F PROTEIN-RELATED"/>
    <property type="match status" value="1"/>
</dbReference>
<proteinExistence type="predicted"/>
<sequence>MSFITFLKKLSVPVITGGFMIAGTTALGLCTVYTDTAIVALVGGGFLVRELIGYAKYNGKEKLNGKTIVITGCNTGIGFETAKDLAFRGGRIIMACRDMARCEAAAQNIKDTVDSNNIVCKKLDLSSFESIRAFCDDFNRTESRLDILINNAGVMMCPKMLTKDGLEMQLGTNHFGHFLLTNLLLDKLKASSPSRIVVVSSRAHLRSKGINFDDINSDNSYDKMKAYAQSKLANVLHVKELAKRLEGTGVTAYSLHPGVVDTELPRHIGVFYNPIVLFLAAPFRYFLFKTASEGAQTTLACALNPAWETVTGKYYSDCKEKEPSAPAQDVDAAKHLWDVSMEITEGKRTF</sequence>